<keyword evidence="1" id="KW-0732">Signal</keyword>
<feature type="signal peptide" evidence="1">
    <location>
        <begin position="1"/>
        <end position="18"/>
    </location>
</feature>
<dbReference type="RefSeq" id="WP_237484037.1">
    <property type="nucleotide sequence ID" value="NZ_CAKLCM010000002.1"/>
</dbReference>
<evidence type="ECO:0000256" key="1">
    <source>
        <dbReference type="SAM" id="SignalP"/>
    </source>
</evidence>
<protein>
    <recommendedName>
        <fullName evidence="4">Porin family protein</fullName>
    </recommendedName>
</protein>
<evidence type="ECO:0000313" key="2">
    <source>
        <dbReference type="EMBL" id="CAH0525511.1"/>
    </source>
</evidence>
<comment type="caution">
    <text evidence="2">The sequence shown here is derived from an EMBL/GenBank/DDBJ whole genome shotgun (WGS) entry which is preliminary data.</text>
</comment>
<reference evidence="2" key="1">
    <citation type="submission" date="2021-12" db="EMBL/GenBank/DDBJ databases">
        <authorList>
            <person name="Rodrigo-Torres L."/>
            <person name="Arahal R. D."/>
            <person name="Lucena T."/>
        </authorList>
    </citation>
    <scope>NUCLEOTIDE SEQUENCE</scope>
    <source>
        <strain evidence="2">CECT 8226</strain>
    </source>
</reference>
<evidence type="ECO:0008006" key="4">
    <source>
        <dbReference type="Google" id="ProtNLM"/>
    </source>
</evidence>
<evidence type="ECO:0000313" key="3">
    <source>
        <dbReference type="Proteomes" id="UP000838160"/>
    </source>
</evidence>
<dbReference type="Proteomes" id="UP000838160">
    <property type="component" value="Unassembled WGS sequence"/>
</dbReference>
<gene>
    <name evidence="2" type="ORF">VHP8226_01036</name>
</gene>
<name>A0ABN8DHS0_9VIBR</name>
<accession>A0ABN8DHS0</accession>
<feature type="chain" id="PRO_5045234661" description="Porin family protein" evidence="1">
    <location>
        <begin position="19"/>
        <end position="250"/>
    </location>
</feature>
<organism evidence="2 3">
    <name type="scientific">Vibrio hippocampi</name>
    <dbReference type="NCBI Taxonomy" id="654686"/>
    <lineage>
        <taxon>Bacteria</taxon>
        <taxon>Pseudomonadati</taxon>
        <taxon>Pseudomonadota</taxon>
        <taxon>Gammaproteobacteria</taxon>
        <taxon>Vibrionales</taxon>
        <taxon>Vibrionaceae</taxon>
        <taxon>Vibrio</taxon>
    </lineage>
</organism>
<sequence length="250" mass="27241">MKTTLLAVALVSTFAANAAYLDEETGEVVVPENPELLGEPAQEKVNYGDPTASFKGFGLTTGSKGFKQGNFVYGSGDHIFSGDVGTSGDKDITYRARYFNIDRETNIGWSVDVLGDYKNHDGVKTSSNAFLAGGLYKMDFGNIIVAPMAYAGYATGETQYKDVPGSKLKADSYLGQAGVYAMYGFEAGHWLYVNPKTTYVFKDKNFNNQIEVGGGFMVTDNSSLGFKSELSKYGKGKTDFLNTVNYYVYF</sequence>
<proteinExistence type="predicted"/>
<keyword evidence="3" id="KW-1185">Reference proteome</keyword>
<dbReference type="EMBL" id="CAKLCM010000002">
    <property type="protein sequence ID" value="CAH0525511.1"/>
    <property type="molecule type" value="Genomic_DNA"/>
</dbReference>